<dbReference type="SMART" id="SM00506">
    <property type="entry name" value="A1pp"/>
    <property type="match status" value="1"/>
</dbReference>
<dbReference type="PANTHER" id="PTHR11106">
    <property type="entry name" value="GANGLIOSIDE INDUCED DIFFERENTIATION ASSOCIATED PROTEIN 2-RELATED"/>
    <property type="match status" value="1"/>
</dbReference>
<dbReference type="SUPFAM" id="SSF52949">
    <property type="entry name" value="Macro domain-like"/>
    <property type="match status" value="1"/>
</dbReference>
<name>A0A9D1ADS6_9FIRM</name>
<sequence length="333" mass="37230">MPFQIVHNNIINMKTDAVVNAANSMLKEGGGVCGAIFAGAGAEKLQKACDALAPCPVGHAVLTEGFKLPVRYIIHAVGPIWRGGGYGERELLAKTYRNALALAWKAGCRSAAFPLISAGIYGYPRKEALETAISSFRSFLKDHEMELYLVVFDRKAVEISEKLYRNVQHYIDAYAREEERRSRAAQREFWQTYESAPASSPAYTPSAAPGAGKRTLEELLARKEETFSEMLLRLIDEKGYTDVEVYKRANMDRKLFSKIRSNRDYIPRKQNVLSLAVALRLSLDEALDLLGRAGYALSMANKMDVILKYFLETGEYDIFLINETLFAFGQATL</sequence>
<dbReference type="Pfam" id="PF01661">
    <property type="entry name" value="Macro"/>
    <property type="match status" value="1"/>
</dbReference>
<dbReference type="PANTHER" id="PTHR11106:SF27">
    <property type="entry name" value="MACRO DOMAIN-CONTAINING PROTEIN"/>
    <property type="match status" value="1"/>
</dbReference>
<dbReference type="EMBL" id="DVGK01000075">
    <property type="protein sequence ID" value="HIR13554.1"/>
    <property type="molecule type" value="Genomic_DNA"/>
</dbReference>
<gene>
    <name evidence="2" type="ORF">IAB31_06485</name>
</gene>
<dbReference type="InterPro" id="IPR043472">
    <property type="entry name" value="Macro_dom-like"/>
</dbReference>
<reference evidence="2" key="2">
    <citation type="journal article" date="2021" name="PeerJ">
        <title>Extensive microbial diversity within the chicken gut microbiome revealed by metagenomics and culture.</title>
        <authorList>
            <person name="Gilroy R."/>
            <person name="Ravi A."/>
            <person name="Getino M."/>
            <person name="Pursley I."/>
            <person name="Horton D.L."/>
            <person name="Alikhan N.F."/>
            <person name="Baker D."/>
            <person name="Gharbi K."/>
            <person name="Hall N."/>
            <person name="Watson M."/>
            <person name="Adriaenssens E.M."/>
            <person name="Foster-Nyarko E."/>
            <person name="Jarju S."/>
            <person name="Secka A."/>
            <person name="Antonio M."/>
            <person name="Oren A."/>
            <person name="Chaudhuri R.R."/>
            <person name="La Ragione R."/>
            <person name="Hildebrand F."/>
            <person name="Pallen M.J."/>
        </authorList>
    </citation>
    <scope>NUCLEOTIDE SEQUENCE</scope>
    <source>
        <strain evidence="2">ChiSjej4B22-8148</strain>
    </source>
</reference>
<proteinExistence type="predicted"/>
<dbReference type="AlphaFoldDB" id="A0A9D1ADS6"/>
<feature type="domain" description="Macro" evidence="1">
    <location>
        <begin position="1"/>
        <end position="168"/>
    </location>
</feature>
<dbReference type="Gene3D" id="3.40.220.10">
    <property type="entry name" value="Leucine Aminopeptidase, subunit E, domain 1"/>
    <property type="match status" value="1"/>
</dbReference>
<dbReference type="Proteomes" id="UP000886757">
    <property type="component" value="Unassembled WGS sequence"/>
</dbReference>
<accession>A0A9D1ADS6</accession>
<evidence type="ECO:0000313" key="3">
    <source>
        <dbReference type="Proteomes" id="UP000886757"/>
    </source>
</evidence>
<dbReference type="InterPro" id="IPR002589">
    <property type="entry name" value="Macro_dom"/>
</dbReference>
<organism evidence="2 3">
    <name type="scientific">Candidatus Choladousia intestinavium</name>
    <dbReference type="NCBI Taxonomy" id="2840727"/>
    <lineage>
        <taxon>Bacteria</taxon>
        <taxon>Bacillati</taxon>
        <taxon>Bacillota</taxon>
        <taxon>Clostridia</taxon>
        <taxon>Lachnospirales</taxon>
        <taxon>Lachnospiraceae</taxon>
        <taxon>Lachnospiraceae incertae sedis</taxon>
        <taxon>Candidatus Choladousia</taxon>
    </lineage>
</organism>
<reference evidence="2" key="1">
    <citation type="submission" date="2020-10" db="EMBL/GenBank/DDBJ databases">
        <authorList>
            <person name="Gilroy R."/>
        </authorList>
    </citation>
    <scope>NUCLEOTIDE SEQUENCE</scope>
    <source>
        <strain evidence="2">ChiSjej4B22-8148</strain>
    </source>
</reference>
<evidence type="ECO:0000313" key="2">
    <source>
        <dbReference type="EMBL" id="HIR13554.1"/>
    </source>
</evidence>
<evidence type="ECO:0000259" key="1">
    <source>
        <dbReference type="PROSITE" id="PS51154"/>
    </source>
</evidence>
<comment type="caution">
    <text evidence="2">The sequence shown here is derived from an EMBL/GenBank/DDBJ whole genome shotgun (WGS) entry which is preliminary data.</text>
</comment>
<dbReference type="PROSITE" id="PS51154">
    <property type="entry name" value="MACRO"/>
    <property type="match status" value="1"/>
</dbReference>
<protein>
    <submittedName>
        <fullName evidence="2">Macro domain-containing protein</fullName>
    </submittedName>
</protein>